<dbReference type="AlphaFoldDB" id="A0ABD1LWW8"/>
<dbReference type="Proteomes" id="UP001603857">
    <property type="component" value="Unassembled WGS sequence"/>
</dbReference>
<reference evidence="1 2" key="1">
    <citation type="submission" date="2024-08" db="EMBL/GenBank/DDBJ databases">
        <title>Insights into the chromosomal genome structure of Flemingia macrophylla.</title>
        <authorList>
            <person name="Ding Y."/>
            <person name="Zhao Y."/>
            <person name="Bi W."/>
            <person name="Wu M."/>
            <person name="Zhao G."/>
            <person name="Gong Y."/>
            <person name="Li W."/>
            <person name="Zhang P."/>
        </authorList>
    </citation>
    <scope>NUCLEOTIDE SEQUENCE [LARGE SCALE GENOMIC DNA]</scope>
    <source>
        <strain evidence="1">DYQJB</strain>
        <tissue evidence="1">Leaf</tissue>
    </source>
</reference>
<evidence type="ECO:0000313" key="2">
    <source>
        <dbReference type="Proteomes" id="UP001603857"/>
    </source>
</evidence>
<organism evidence="1 2">
    <name type="scientific">Flemingia macrophylla</name>
    <dbReference type="NCBI Taxonomy" id="520843"/>
    <lineage>
        <taxon>Eukaryota</taxon>
        <taxon>Viridiplantae</taxon>
        <taxon>Streptophyta</taxon>
        <taxon>Embryophyta</taxon>
        <taxon>Tracheophyta</taxon>
        <taxon>Spermatophyta</taxon>
        <taxon>Magnoliopsida</taxon>
        <taxon>eudicotyledons</taxon>
        <taxon>Gunneridae</taxon>
        <taxon>Pentapetalae</taxon>
        <taxon>rosids</taxon>
        <taxon>fabids</taxon>
        <taxon>Fabales</taxon>
        <taxon>Fabaceae</taxon>
        <taxon>Papilionoideae</taxon>
        <taxon>50 kb inversion clade</taxon>
        <taxon>NPAAA clade</taxon>
        <taxon>indigoferoid/millettioid clade</taxon>
        <taxon>Phaseoleae</taxon>
        <taxon>Flemingia</taxon>
    </lineage>
</organism>
<name>A0ABD1LWW8_9FABA</name>
<evidence type="ECO:0000313" key="1">
    <source>
        <dbReference type="EMBL" id="KAL2327966.1"/>
    </source>
</evidence>
<comment type="caution">
    <text evidence="1">The sequence shown here is derived from an EMBL/GenBank/DDBJ whole genome shotgun (WGS) entry which is preliminary data.</text>
</comment>
<gene>
    <name evidence="1" type="ORF">Fmac_021393</name>
</gene>
<protein>
    <submittedName>
        <fullName evidence="1">Uncharacterized protein</fullName>
    </submittedName>
</protein>
<proteinExistence type="predicted"/>
<dbReference type="EMBL" id="JBGMDY010000007">
    <property type="protein sequence ID" value="KAL2327966.1"/>
    <property type="molecule type" value="Genomic_DNA"/>
</dbReference>
<keyword evidence="2" id="KW-1185">Reference proteome</keyword>
<sequence length="59" mass="6701">MTGRNDRVLASTIHILAQCLRQDRTNRVVDHATNGPSWLEHFQCHSPPKFKVGMTPMLS</sequence>
<accession>A0ABD1LWW8</accession>